<evidence type="ECO:0000313" key="2">
    <source>
        <dbReference type="EMBL" id="QBR93870.1"/>
    </source>
</evidence>
<gene>
    <name evidence="2" type="ORF">EXE57_17455</name>
</gene>
<feature type="transmembrane region" description="Helical" evidence="1">
    <location>
        <begin position="85"/>
        <end position="104"/>
    </location>
</feature>
<dbReference type="Pfam" id="PF05437">
    <property type="entry name" value="AzlD"/>
    <property type="match status" value="1"/>
</dbReference>
<name>A0A4P7GP39_9ACTN</name>
<protein>
    <recommendedName>
        <fullName evidence="4">Branched-chain amino acid transporter</fullName>
    </recommendedName>
</protein>
<evidence type="ECO:0000256" key="1">
    <source>
        <dbReference type="SAM" id="Phobius"/>
    </source>
</evidence>
<feature type="transmembrane region" description="Helical" evidence="1">
    <location>
        <begin position="35"/>
        <end position="53"/>
    </location>
</feature>
<feature type="transmembrane region" description="Helical" evidence="1">
    <location>
        <begin position="60"/>
        <end position="79"/>
    </location>
</feature>
<keyword evidence="1" id="KW-0472">Membrane</keyword>
<dbReference type="AlphaFoldDB" id="A0A4P7GP39"/>
<keyword evidence="1" id="KW-1133">Transmembrane helix</keyword>
<dbReference type="KEGG" id="noy:EXE57_17455"/>
<keyword evidence="1" id="KW-0812">Transmembrane</keyword>
<sequence>MNVFVAVVLVGLGSLALRLVPLLGAHRMPDRAAEVAEYAGLAVLAALTVRAVVLHRDAAVPGGPAAAALAAVVGLYLAYRGRSVLVVVAAGAATYVVGSYALVLTI</sequence>
<accession>A0A4P7GP39</accession>
<dbReference type="EMBL" id="CP038267">
    <property type="protein sequence ID" value="QBR93870.1"/>
    <property type="molecule type" value="Genomic_DNA"/>
</dbReference>
<reference evidence="2 3" key="1">
    <citation type="submission" date="2019-03" db="EMBL/GenBank/DDBJ databases">
        <title>Three New Species of Nocardioides, Nocardioides euryhalodurans sp. nov., Nocardioides seonyuensis sp. nov. and Nocardioides eburneoflavus sp. nov., Iolated from Soil.</title>
        <authorList>
            <person name="Roh S.G."/>
            <person name="Lee C."/>
            <person name="Kim M.-K."/>
            <person name="Kim S.B."/>
        </authorList>
    </citation>
    <scope>NUCLEOTIDE SEQUENCE [LARGE SCALE GENOMIC DNA]</scope>
    <source>
        <strain evidence="2 3">MMS17-SY117</strain>
    </source>
</reference>
<organism evidence="2 3">
    <name type="scientific">Nocardioides euryhalodurans</name>
    <dbReference type="NCBI Taxonomy" id="2518370"/>
    <lineage>
        <taxon>Bacteria</taxon>
        <taxon>Bacillati</taxon>
        <taxon>Actinomycetota</taxon>
        <taxon>Actinomycetes</taxon>
        <taxon>Propionibacteriales</taxon>
        <taxon>Nocardioidaceae</taxon>
        <taxon>Nocardioides</taxon>
    </lineage>
</organism>
<evidence type="ECO:0000313" key="3">
    <source>
        <dbReference type="Proteomes" id="UP000294894"/>
    </source>
</evidence>
<keyword evidence="3" id="KW-1185">Reference proteome</keyword>
<proteinExistence type="predicted"/>
<dbReference type="InterPro" id="IPR008407">
    <property type="entry name" value="Brnchd-chn_aa_trnsp_AzlD"/>
</dbReference>
<evidence type="ECO:0008006" key="4">
    <source>
        <dbReference type="Google" id="ProtNLM"/>
    </source>
</evidence>
<dbReference type="RefSeq" id="WP_135079720.1">
    <property type="nucleotide sequence ID" value="NZ_CP038267.1"/>
</dbReference>
<dbReference type="Proteomes" id="UP000294894">
    <property type="component" value="Chromosome"/>
</dbReference>